<comment type="caution">
    <text evidence="6">The sequence shown here is derived from an EMBL/GenBank/DDBJ whole genome shotgun (WGS) entry which is preliminary data.</text>
</comment>
<dbReference type="Gene3D" id="3.90.1150.10">
    <property type="entry name" value="Aspartate Aminotransferase, domain 1"/>
    <property type="match status" value="1"/>
</dbReference>
<evidence type="ECO:0000313" key="7">
    <source>
        <dbReference type="Proteomes" id="UP001500618"/>
    </source>
</evidence>
<dbReference type="InterPro" id="IPR002750">
    <property type="entry name" value="CobE/GbiG_C"/>
</dbReference>
<evidence type="ECO:0000256" key="1">
    <source>
        <dbReference type="ARBA" id="ARBA00001933"/>
    </source>
</evidence>
<dbReference type="Gene3D" id="3.30.420.180">
    <property type="entry name" value="CobE/GbiG C-terminal domain"/>
    <property type="match status" value="1"/>
</dbReference>
<keyword evidence="2" id="KW-0663">Pyridoxal phosphate</keyword>
<dbReference type="InterPro" id="IPR015421">
    <property type="entry name" value="PyrdxlP-dep_Trfase_major"/>
</dbReference>
<evidence type="ECO:0000256" key="2">
    <source>
        <dbReference type="ARBA" id="ARBA00022898"/>
    </source>
</evidence>
<dbReference type="NCBIfam" id="NF005915">
    <property type="entry name" value="PRK07908.1"/>
    <property type="match status" value="1"/>
</dbReference>
<organism evidence="6 7">
    <name type="scientific">Fodinicola feengrottensis</name>
    <dbReference type="NCBI Taxonomy" id="435914"/>
    <lineage>
        <taxon>Bacteria</taxon>
        <taxon>Bacillati</taxon>
        <taxon>Actinomycetota</taxon>
        <taxon>Actinomycetes</taxon>
        <taxon>Mycobacteriales</taxon>
        <taxon>Fodinicola</taxon>
    </lineage>
</organism>
<dbReference type="Pfam" id="PF00155">
    <property type="entry name" value="Aminotran_1_2"/>
    <property type="match status" value="1"/>
</dbReference>
<gene>
    <name evidence="6" type="ORF">GCM10009765_09930</name>
</gene>
<accession>A0ABP4RXL9</accession>
<comment type="similarity">
    <text evidence="3">Belongs to the class-I pyridoxal-phosphate-dependent aminotransferase family.</text>
</comment>
<dbReference type="InterPro" id="IPR015424">
    <property type="entry name" value="PyrdxlP-dep_Trfase"/>
</dbReference>
<dbReference type="InterPro" id="IPR004839">
    <property type="entry name" value="Aminotransferase_I/II_large"/>
</dbReference>
<keyword evidence="7" id="KW-1185">Reference proteome</keyword>
<dbReference type="RefSeq" id="WP_344307547.1">
    <property type="nucleotide sequence ID" value="NZ_BAAANY010000003.1"/>
</dbReference>
<keyword evidence="3" id="KW-0808">Transferase</keyword>
<keyword evidence="3" id="KW-0032">Aminotransferase</keyword>
<dbReference type="PANTHER" id="PTHR42885">
    <property type="entry name" value="HISTIDINOL-PHOSPHATE AMINOTRANSFERASE-RELATED"/>
    <property type="match status" value="1"/>
</dbReference>
<dbReference type="EC" id="2.6.1.-" evidence="3"/>
<feature type="domain" description="Aminotransferase class I/classII large" evidence="4">
    <location>
        <begin position="140"/>
        <end position="457"/>
    </location>
</feature>
<dbReference type="Pfam" id="PF01890">
    <property type="entry name" value="CbiG_C"/>
    <property type="match status" value="1"/>
</dbReference>
<dbReference type="EMBL" id="BAAANY010000003">
    <property type="protein sequence ID" value="GAA1662483.1"/>
    <property type="molecule type" value="Genomic_DNA"/>
</dbReference>
<dbReference type="Gene3D" id="3.40.640.10">
    <property type="entry name" value="Type I PLP-dependent aspartate aminotransferase-like (Major domain)"/>
    <property type="match status" value="1"/>
</dbReference>
<proteinExistence type="inferred from homology"/>
<name>A0ABP4RXL9_9ACTN</name>
<comment type="cofactor">
    <cofactor evidence="1 3">
        <name>pyridoxal 5'-phosphate</name>
        <dbReference type="ChEBI" id="CHEBI:597326"/>
    </cofactor>
</comment>
<feature type="domain" description="CobE/GbiG C-terminal" evidence="5">
    <location>
        <begin position="4"/>
        <end position="119"/>
    </location>
</feature>
<reference evidence="7" key="1">
    <citation type="journal article" date="2019" name="Int. J. Syst. Evol. Microbiol.">
        <title>The Global Catalogue of Microorganisms (GCM) 10K type strain sequencing project: providing services to taxonomists for standard genome sequencing and annotation.</title>
        <authorList>
            <consortium name="The Broad Institute Genomics Platform"/>
            <consortium name="The Broad Institute Genome Sequencing Center for Infectious Disease"/>
            <person name="Wu L."/>
            <person name="Ma J."/>
        </authorList>
    </citation>
    <scope>NUCLEOTIDE SEQUENCE [LARGE SCALE GENOMIC DNA]</scope>
    <source>
        <strain evidence="7">JCM 14718</strain>
    </source>
</reference>
<dbReference type="InterPro" id="IPR036518">
    <property type="entry name" value="CobE/GbiG_C_sf"/>
</dbReference>
<dbReference type="SUPFAM" id="SSF159664">
    <property type="entry name" value="CobE/GbiG C-terminal domain-like"/>
    <property type="match status" value="1"/>
</dbReference>
<evidence type="ECO:0000259" key="5">
    <source>
        <dbReference type="Pfam" id="PF01890"/>
    </source>
</evidence>
<evidence type="ECO:0000259" key="4">
    <source>
        <dbReference type="Pfam" id="PF00155"/>
    </source>
</evidence>
<dbReference type="PANTHER" id="PTHR42885:SF1">
    <property type="entry name" value="THREONINE-PHOSPHATE DECARBOXYLASE"/>
    <property type="match status" value="1"/>
</dbReference>
<dbReference type="InterPro" id="IPR015422">
    <property type="entry name" value="PyrdxlP-dep_Trfase_small"/>
</dbReference>
<dbReference type="Proteomes" id="UP001500618">
    <property type="component" value="Unassembled WGS sequence"/>
</dbReference>
<evidence type="ECO:0000256" key="3">
    <source>
        <dbReference type="RuleBase" id="RU000481"/>
    </source>
</evidence>
<protein>
    <recommendedName>
        <fullName evidence="3">Aminotransferase</fullName>
        <ecNumber evidence="3">2.6.1.-</ecNumber>
    </recommendedName>
</protein>
<dbReference type="PROSITE" id="PS00105">
    <property type="entry name" value="AA_TRANSFER_CLASS_1"/>
    <property type="match status" value="1"/>
</dbReference>
<evidence type="ECO:0000313" key="6">
    <source>
        <dbReference type="EMBL" id="GAA1662483.1"/>
    </source>
</evidence>
<dbReference type="InterPro" id="IPR004838">
    <property type="entry name" value="NHTrfase_class1_PyrdxlP-BS"/>
</dbReference>
<dbReference type="SUPFAM" id="SSF53383">
    <property type="entry name" value="PLP-dependent transferases"/>
    <property type="match status" value="1"/>
</dbReference>
<dbReference type="CDD" id="cd00609">
    <property type="entry name" value="AAT_like"/>
    <property type="match status" value="1"/>
</dbReference>
<sequence>MTAVVVGLGCRPGVSRDEIVGLIAAALAEAGLSATAVAQMSTVDSRVAEPGVVAAAAGLGIALVSYPAEQLDVVEVPHPSPLVRHAVGTASVAEAAALAGGGELLLPKRKSALATVALASLPAQVDLTHHGDAEVADGLVDLAVNVRADAPPAWLRSVLVSALDDISSYPRTSEARAAVAARHGRRPEQVLLTAGAAEAFVLLARTTTARRIVVVHPQFTEPEAALRAAGHQVERVILDPSRGFRLDPAAIPDDADLVVIGNPTNPTSVLHPADSLLRLAKPGRMLVVDEAFADTVPGEPESVAGLGLPGLVVVRSLTKTWGLAGLRVGYLLAPAEVVSTVEQAQPRWSVSTLAAAAAVACSTPQALAEANQAAVLLADHRSYLLEKLLALPGITVPVEPVSSFVLARVAGGLRVWERLRERGFAVRRGDTFPGLGKDWLRIAVRDPATTDAFVNILAEVL</sequence>